<keyword evidence="3" id="KW-0732">Signal</keyword>
<protein>
    <submittedName>
        <fullName evidence="5">YCF48-related protein</fullName>
    </submittedName>
</protein>
<evidence type="ECO:0000313" key="6">
    <source>
        <dbReference type="Proteomes" id="UP001221558"/>
    </source>
</evidence>
<name>A0ABY7WE61_9SPHI</name>
<dbReference type="InterPro" id="IPR015943">
    <property type="entry name" value="WD40/YVTN_repeat-like_dom_sf"/>
</dbReference>
<gene>
    <name evidence="5" type="ORF">PQ465_12735</name>
</gene>
<evidence type="ECO:0000256" key="2">
    <source>
        <dbReference type="ARBA" id="ARBA00023276"/>
    </source>
</evidence>
<feature type="domain" description="Photosynthesis system II assembly factor Ycf48/Hcf136-like" evidence="4">
    <location>
        <begin position="79"/>
        <end position="159"/>
    </location>
</feature>
<dbReference type="PANTHER" id="PTHR47199:SF2">
    <property type="entry name" value="PHOTOSYSTEM II STABILITY_ASSEMBLY FACTOR HCF136, CHLOROPLASTIC"/>
    <property type="match status" value="1"/>
</dbReference>
<evidence type="ECO:0000256" key="1">
    <source>
        <dbReference type="ARBA" id="ARBA00022531"/>
    </source>
</evidence>
<feature type="chain" id="PRO_5046015806" evidence="3">
    <location>
        <begin position="21"/>
        <end position="335"/>
    </location>
</feature>
<sequence>MKPLVFSLFFISCLLTVVSAQEVKPLTTKQNVSFRGLAVFENECIWVSGSKGTVGKSLDAGATWDWVSPKGYENVDFRDVEAFSKKEAIVVSAGSPALILRTTDGGISWKKVYEDNRPEIFLDGMDFQGKEGFVVGDPIDGVFQLLQSKDKGKTWKDVSNFMYLIADSAEAAFAASGTSIQYLRNDVWVGTGGLSSNIFKRNEKALTMDKYPCPILQGEASQGIFSIDFWNEQNGIAVGGDYMRDTISQNTIMLTYDGGNNWTSVSSASGFKSAVKYVSNDLIFATGTAGTDLSTDAGKHWKNVSKESFNSLAISKDSRAIYLAGSSGNIAKIEL</sequence>
<evidence type="ECO:0000313" key="5">
    <source>
        <dbReference type="EMBL" id="WDF67170.1"/>
    </source>
</evidence>
<reference evidence="5 6" key="1">
    <citation type="submission" date="2023-02" db="EMBL/GenBank/DDBJ databases">
        <title>Genome sequence of Sphingobacterium sp. KACC 22765.</title>
        <authorList>
            <person name="Kim S."/>
            <person name="Heo J."/>
            <person name="Kwon S.-W."/>
        </authorList>
    </citation>
    <scope>NUCLEOTIDE SEQUENCE [LARGE SCALE GENOMIC DNA]</scope>
    <source>
        <strain evidence="5 6">KACC 22765</strain>
    </source>
</reference>
<dbReference type="InterPro" id="IPR036278">
    <property type="entry name" value="Sialidase_sf"/>
</dbReference>
<keyword evidence="1" id="KW-0602">Photosynthesis</keyword>
<keyword evidence="2" id="KW-0604">Photosystem II</keyword>
<evidence type="ECO:0000256" key="3">
    <source>
        <dbReference type="SAM" id="SignalP"/>
    </source>
</evidence>
<keyword evidence="6" id="KW-1185">Reference proteome</keyword>
<accession>A0ABY7WE61</accession>
<feature type="signal peptide" evidence="3">
    <location>
        <begin position="1"/>
        <end position="20"/>
    </location>
</feature>
<dbReference type="PANTHER" id="PTHR47199">
    <property type="entry name" value="PHOTOSYSTEM II STABILITY/ASSEMBLY FACTOR HCF136, CHLOROPLASTIC"/>
    <property type="match status" value="1"/>
</dbReference>
<evidence type="ECO:0000259" key="4">
    <source>
        <dbReference type="Pfam" id="PF14870"/>
    </source>
</evidence>
<proteinExistence type="predicted"/>
<dbReference type="Pfam" id="PF14870">
    <property type="entry name" value="PSII_BNR"/>
    <property type="match status" value="1"/>
</dbReference>
<dbReference type="Gene3D" id="2.130.10.10">
    <property type="entry name" value="YVTN repeat-like/Quinoprotein amine dehydrogenase"/>
    <property type="match status" value="2"/>
</dbReference>
<dbReference type="EMBL" id="CP117880">
    <property type="protein sequence ID" value="WDF67170.1"/>
    <property type="molecule type" value="Genomic_DNA"/>
</dbReference>
<dbReference type="RefSeq" id="WP_274265900.1">
    <property type="nucleotide sequence ID" value="NZ_CP117880.1"/>
</dbReference>
<organism evidence="5 6">
    <name type="scientific">Sphingobacterium oryzagri</name>
    <dbReference type="NCBI Taxonomy" id="3025669"/>
    <lineage>
        <taxon>Bacteria</taxon>
        <taxon>Pseudomonadati</taxon>
        <taxon>Bacteroidota</taxon>
        <taxon>Sphingobacteriia</taxon>
        <taxon>Sphingobacteriales</taxon>
        <taxon>Sphingobacteriaceae</taxon>
        <taxon>Sphingobacterium</taxon>
    </lineage>
</organism>
<dbReference type="InterPro" id="IPR028203">
    <property type="entry name" value="PSII_CF48-like_dom"/>
</dbReference>
<dbReference type="Proteomes" id="UP001221558">
    <property type="component" value="Chromosome"/>
</dbReference>
<dbReference type="SUPFAM" id="SSF50939">
    <property type="entry name" value="Sialidases"/>
    <property type="match status" value="1"/>
</dbReference>